<protein>
    <recommendedName>
        <fullName evidence="14">Peptidase S8/S53 domain-containing protein</fullName>
    </recommendedName>
</protein>
<dbReference type="InterPro" id="IPR000209">
    <property type="entry name" value="Peptidase_S8/S53_dom"/>
</dbReference>
<feature type="domain" description="Peptidase S8/S53" evidence="9">
    <location>
        <begin position="193"/>
        <end position="455"/>
    </location>
</feature>
<dbReference type="Gene3D" id="2.60.120.380">
    <property type="match status" value="1"/>
</dbReference>
<dbReference type="PROSITE" id="PS51892">
    <property type="entry name" value="SUBTILASE"/>
    <property type="match status" value="1"/>
</dbReference>
<keyword evidence="2 6" id="KW-0645">Protease</keyword>
<dbReference type="PANTHER" id="PTHR43399:SF4">
    <property type="entry name" value="CELL WALL-ASSOCIATED PROTEASE"/>
    <property type="match status" value="1"/>
</dbReference>
<dbReference type="Gene3D" id="2.60.120.260">
    <property type="entry name" value="Galactose-binding domain-like"/>
    <property type="match status" value="1"/>
</dbReference>
<feature type="active site" description="Charge relay system" evidence="5 6">
    <location>
        <position position="258"/>
    </location>
</feature>
<evidence type="ECO:0000256" key="7">
    <source>
        <dbReference type="RuleBase" id="RU003355"/>
    </source>
</evidence>
<feature type="domain" description="Fervidolysin-like N-terminal prodomain" evidence="11">
    <location>
        <begin position="67"/>
        <end position="142"/>
    </location>
</feature>
<evidence type="ECO:0000256" key="8">
    <source>
        <dbReference type="SAM" id="SignalP"/>
    </source>
</evidence>
<dbReference type="InterPro" id="IPR054399">
    <property type="entry name" value="Fervidolysin-like_N_prodom"/>
</dbReference>
<feature type="active site" description="Charge relay system" evidence="5 6">
    <location>
        <position position="419"/>
    </location>
</feature>
<evidence type="ECO:0000256" key="6">
    <source>
        <dbReference type="PROSITE-ProRule" id="PRU01240"/>
    </source>
</evidence>
<dbReference type="InterPro" id="IPR022398">
    <property type="entry name" value="Peptidase_S8_His-AS"/>
</dbReference>
<dbReference type="Pfam" id="PF22148">
    <property type="entry name" value="Fervidolysin_NPro-like"/>
    <property type="match status" value="1"/>
</dbReference>
<evidence type="ECO:0000313" key="12">
    <source>
        <dbReference type="EMBL" id="KZE64109.1"/>
    </source>
</evidence>
<dbReference type="CDD" id="cd07473">
    <property type="entry name" value="Peptidases_S8_Subtilisin_like"/>
    <property type="match status" value="1"/>
</dbReference>
<keyword evidence="13" id="KW-1185">Reference proteome</keyword>
<keyword evidence="8" id="KW-0732">Signal</keyword>
<dbReference type="InterPro" id="IPR051048">
    <property type="entry name" value="Peptidase_S8/S53_subtilisin"/>
</dbReference>
<keyword evidence="3 6" id="KW-0378">Hydrolase</keyword>
<dbReference type="OrthoDB" id="9762689at2"/>
<dbReference type="EMBL" id="LRFC01000038">
    <property type="protein sequence ID" value="KZE64109.1"/>
    <property type="molecule type" value="Genomic_DNA"/>
</dbReference>
<dbReference type="GO" id="GO:0004252">
    <property type="term" value="F:serine-type endopeptidase activity"/>
    <property type="evidence" value="ECO:0007669"/>
    <property type="project" value="UniProtKB-UniRule"/>
</dbReference>
<feature type="chain" id="PRO_5007826511" description="Peptidase S8/S53 domain-containing protein" evidence="8">
    <location>
        <begin position="26"/>
        <end position="719"/>
    </location>
</feature>
<evidence type="ECO:0000256" key="2">
    <source>
        <dbReference type="ARBA" id="ARBA00022670"/>
    </source>
</evidence>
<name>A0A161RS04_9BACL</name>
<evidence type="ECO:0000256" key="3">
    <source>
        <dbReference type="ARBA" id="ARBA00022801"/>
    </source>
</evidence>
<gene>
    <name evidence="12" type="ORF">AWM68_13465</name>
</gene>
<accession>A0A161RS04</accession>
<dbReference type="InterPro" id="IPR036852">
    <property type="entry name" value="Peptidase_S8/S53_dom_sf"/>
</dbReference>
<dbReference type="AlphaFoldDB" id="A0A161RS04"/>
<evidence type="ECO:0000259" key="10">
    <source>
        <dbReference type="Pfam" id="PF04151"/>
    </source>
</evidence>
<dbReference type="PANTHER" id="PTHR43399">
    <property type="entry name" value="SUBTILISIN-RELATED"/>
    <property type="match status" value="1"/>
</dbReference>
<dbReference type="InterPro" id="IPR023828">
    <property type="entry name" value="Peptidase_S8_Ser-AS"/>
</dbReference>
<dbReference type="SUPFAM" id="SSF52743">
    <property type="entry name" value="Subtilisin-like"/>
    <property type="match status" value="1"/>
</dbReference>
<dbReference type="PRINTS" id="PR00723">
    <property type="entry name" value="SUBTILISIN"/>
</dbReference>
<dbReference type="Gene3D" id="3.40.50.200">
    <property type="entry name" value="Peptidase S8/S53 domain"/>
    <property type="match status" value="1"/>
</dbReference>
<dbReference type="RefSeq" id="WP_066245147.1">
    <property type="nucleotide sequence ID" value="NZ_LRFC01000038.1"/>
</dbReference>
<dbReference type="InterPro" id="IPR015500">
    <property type="entry name" value="Peptidase_S8_subtilisin-rel"/>
</dbReference>
<organism evidence="12 13">
    <name type="scientific">Fictibacillus phosphorivorans</name>
    <dbReference type="NCBI Taxonomy" id="1221500"/>
    <lineage>
        <taxon>Bacteria</taxon>
        <taxon>Bacillati</taxon>
        <taxon>Bacillota</taxon>
        <taxon>Bacilli</taxon>
        <taxon>Bacillales</taxon>
        <taxon>Fictibacillaceae</taxon>
        <taxon>Fictibacillus</taxon>
    </lineage>
</organism>
<evidence type="ECO:0000256" key="4">
    <source>
        <dbReference type="ARBA" id="ARBA00022825"/>
    </source>
</evidence>
<dbReference type="Pfam" id="PF00082">
    <property type="entry name" value="Peptidase_S8"/>
    <property type="match status" value="1"/>
</dbReference>
<dbReference type="InterPro" id="IPR034204">
    <property type="entry name" value="PfSUB1-like_cat_dom"/>
</dbReference>
<evidence type="ECO:0000256" key="5">
    <source>
        <dbReference type="PIRSR" id="PIRSR615500-1"/>
    </source>
</evidence>
<feature type="signal peptide" evidence="8">
    <location>
        <begin position="1"/>
        <end position="25"/>
    </location>
</feature>
<dbReference type="GO" id="GO:0006508">
    <property type="term" value="P:proteolysis"/>
    <property type="evidence" value="ECO:0007669"/>
    <property type="project" value="UniProtKB-KW"/>
</dbReference>
<dbReference type="Pfam" id="PF04151">
    <property type="entry name" value="PPC"/>
    <property type="match status" value="1"/>
</dbReference>
<dbReference type="InterPro" id="IPR007280">
    <property type="entry name" value="Peptidase_C_arc/bac"/>
</dbReference>
<proteinExistence type="inferred from homology"/>
<evidence type="ECO:0000313" key="13">
    <source>
        <dbReference type="Proteomes" id="UP000076567"/>
    </source>
</evidence>
<evidence type="ECO:0000256" key="1">
    <source>
        <dbReference type="ARBA" id="ARBA00011073"/>
    </source>
</evidence>
<comment type="similarity">
    <text evidence="1 6 7">Belongs to the peptidase S8 family.</text>
</comment>
<dbReference type="PROSITE" id="PS00136">
    <property type="entry name" value="SUBTILASE_ASP"/>
    <property type="match status" value="1"/>
</dbReference>
<evidence type="ECO:0000259" key="9">
    <source>
        <dbReference type="Pfam" id="PF00082"/>
    </source>
</evidence>
<feature type="domain" description="Peptidase C-terminal archaeal/bacterial" evidence="10">
    <location>
        <begin position="503"/>
        <end position="576"/>
    </location>
</feature>
<dbReference type="SUPFAM" id="SSF89260">
    <property type="entry name" value="Collagen-binding domain"/>
    <property type="match status" value="1"/>
</dbReference>
<comment type="caution">
    <text evidence="12">The sequence shown here is derived from an EMBL/GenBank/DDBJ whole genome shotgun (WGS) entry which is preliminary data.</text>
</comment>
<dbReference type="PROSITE" id="PS00137">
    <property type="entry name" value="SUBTILASE_HIS"/>
    <property type="match status" value="1"/>
</dbReference>
<evidence type="ECO:0000259" key="11">
    <source>
        <dbReference type="Pfam" id="PF22148"/>
    </source>
</evidence>
<reference evidence="13" key="1">
    <citation type="submission" date="2016-01" db="EMBL/GenBank/DDBJ databases">
        <title>Draft genome of Chromobacterium sp. F49.</title>
        <authorList>
            <person name="Hong K.W."/>
        </authorList>
    </citation>
    <scope>NUCLEOTIDE SEQUENCE [LARGE SCALE GENOMIC DNA]</scope>
    <source>
        <strain evidence="13">P7IIIA</strain>
    </source>
</reference>
<feature type="active site" description="Charge relay system" evidence="5 6">
    <location>
        <position position="200"/>
    </location>
</feature>
<dbReference type="Proteomes" id="UP000076567">
    <property type="component" value="Unassembled WGS sequence"/>
</dbReference>
<keyword evidence="4 6" id="KW-0720">Serine protease</keyword>
<evidence type="ECO:0008006" key="14">
    <source>
        <dbReference type="Google" id="ProtNLM"/>
    </source>
</evidence>
<sequence>MNVPKKIISVCGAFCLLFGTTTAFAVTSENVLQKVKHEKKVAGKIQEQIIKVETSAAKKKKILTYFNNNEAKNYKENEVIVKFKNNYSMKKLGATSTTLGLTNPKVLNKEGTQVIKFSKNKKMADVLRELNASPHVEYAEPNYFYKPTTVNDPLFSKLWGLKNTGQEILGQVGKKGIDINVEAAWAKTKGNTSLVIGVIDSGIDINHPDLKDKIWVNTGEIPNDGIDNDKNGYIDDVNGWNFYDKNNRLFIRGEEDFHGTHVAGTIAAKANNIGVIGIAPNVKIMPLKFLGPYGGYESDAILAIEYAKSKGVKILNNSWGGGENAQALKDAIKNSGTLFIAAAGNDGMNADSSPMYPAAYDLPNILSVASINNTGNLSYFSNYGVKSVDVAAPGEGILSTFPIMGGDYSTAYEYLDGTSMATPHVAGVAALVKSANPTYTPAQIKDAIMRTTTKLSTLTGKVATGGLVNAGKAVSFEADSDIPGIAWKEPSINTTLDASKDKNDVYSIKLLKGQKLKTTLTGDAGTDFDLYLYNDIAKTVNSSNGIVASSEIANTSKESFTYIAPKTGTYYINAYAYSGAGKYTLSVTEGIGAGTYENTSHYFGYEGTWSKISDGSASASSYTSANQAGSAVKIVFNGTGVSYKAIKNSKQGIVKVTLDGKSANYSLYASTPKYKQEIFNKTGLPAGKHVLTIEWTGQADPVARKTSTEVNVDSISVFK</sequence>
<dbReference type="PROSITE" id="PS00138">
    <property type="entry name" value="SUBTILASE_SER"/>
    <property type="match status" value="1"/>
</dbReference>
<dbReference type="InterPro" id="IPR023827">
    <property type="entry name" value="Peptidase_S8_Asp-AS"/>
</dbReference>